<dbReference type="InterPro" id="IPR023299">
    <property type="entry name" value="ATPase_P-typ_cyto_dom_N"/>
</dbReference>
<evidence type="ECO:0000256" key="7">
    <source>
        <dbReference type="ARBA" id="ARBA00022989"/>
    </source>
</evidence>
<dbReference type="Pfam" id="PF00690">
    <property type="entry name" value="Cation_ATPase_N"/>
    <property type="match status" value="1"/>
</dbReference>
<dbReference type="SFLD" id="SFLDG00002">
    <property type="entry name" value="C1.7:_P-type_atpase_like"/>
    <property type="match status" value="1"/>
</dbReference>
<dbReference type="InterPro" id="IPR036412">
    <property type="entry name" value="HAD-like_sf"/>
</dbReference>
<evidence type="ECO:0000313" key="12">
    <source>
        <dbReference type="EMBL" id="TWU44418.1"/>
    </source>
</evidence>
<dbReference type="SUPFAM" id="SSF81665">
    <property type="entry name" value="Calcium ATPase, transmembrane domain M"/>
    <property type="match status" value="1"/>
</dbReference>
<comment type="caution">
    <text evidence="12">The sequence shown here is derived from an EMBL/GenBank/DDBJ whole genome shotgun (WGS) entry which is preliminary data.</text>
</comment>
<feature type="transmembrane region" description="Helical" evidence="10">
    <location>
        <begin position="681"/>
        <end position="702"/>
    </location>
</feature>
<evidence type="ECO:0000256" key="8">
    <source>
        <dbReference type="ARBA" id="ARBA00023136"/>
    </source>
</evidence>
<dbReference type="Gene3D" id="1.20.1110.10">
    <property type="entry name" value="Calcium-transporting ATPase, transmembrane domain"/>
    <property type="match status" value="1"/>
</dbReference>
<feature type="domain" description="Cation-transporting P-type ATPase N-terminal" evidence="11">
    <location>
        <begin position="24"/>
        <end position="96"/>
    </location>
</feature>
<evidence type="ECO:0000256" key="3">
    <source>
        <dbReference type="ARBA" id="ARBA00022692"/>
    </source>
</evidence>
<dbReference type="PRINTS" id="PR00120">
    <property type="entry name" value="HATPASE"/>
</dbReference>
<evidence type="ECO:0000256" key="10">
    <source>
        <dbReference type="SAM" id="Phobius"/>
    </source>
</evidence>
<accession>A0A5C6E6F5</accession>
<evidence type="ECO:0000313" key="13">
    <source>
        <dbReference type="Proteomes" id="UP000315471"/>
    </source>
</evidence>
<dbReference type="InterPro" id="IPR006534">
    <property type="entry name" value="P-type_ATPase_IIIA"/>
</dbReference>
<dbReference type="Proteomes" id="UP000315471">
    <property type="component" value="Unassembled WGS sequence"/>
</dbReference>
<feature type="transmembrane region" description="Helical" evidence="10">
    <location>
        <begin position="836"/>
        <end position="854"/>
    </location>
</feature>
<dbReference type="FunFam" id="3.40.50.1000:FF:000008">
    <property type="entry name" value="Plasma membrane ATPase"/>
    <property type="match status" value="1"/>
</dbReference>
<dbReference type="FunFam" id="3.40.50.1000:FF:000001">
    <property type="entry name" value="Phospholipid-transporting ATPase IC"/>
    <property type="match status" value="1"/>
</dbReference>
<evidence type="ECO:0000256" key="1">
    <source>
        <dbReference type="ARBA" id="ARBA00004141"/>
    </source>
</evidence>
<dbReference type="PRINTS" id="PR00119">
    <property type="entry name" value="CATATPASE"/>
</dbReference>
<keyword evidence="8 10" id="KW-0472">Membrane</keyword>
<dbReference type="InterPro" id="IPR023298">
    <property type="entry name" value="ATPase_P-typ_TM_dom_sf"/>
</dbReference>
<dbReference type="SFLD" id="SFLDF00027">
    <property type="entry name" value="p-type_atpase"/>
    <property type="match status" value="1"/>
</dbReference>
<feature type="transmembrane region" description="Helical" evidence="10">
    <location>
        <begin position="100"/>
        <end position="119"/>
    </location>
</feature>
<feature type="transmembrane region" description="Helical" evidence="10">
    <location>
        <begin position="311"/>
        <end position="338"/>
    </location>
</feature>
<keyword evidence="4" id="KW-0547">Nucleotide-binding</keyword>
<keyword evidence="3 10" id="KW-0812">Transmembrane</keyword>
<dbReference type="EMBL" id="SJPY01000002">
    <property type="protein sequence ID" value="TWU44418.1"/>
    <property type="molecule type" value="Genomic_DNA"/>
</dbReference>
<feature type="transmembrane region" description="Helical" evidence="10">
    <location>
        <begin position="809"/>
        <end position="830"/>
    </location>
</feature>
<proteinExistence type="inferred from homology"/>
<comment type="similarity">
    <text evidence="2">Belongs to the cation transport ATPase (P-type) (TC 3.A.3) family. Type IIIA subfamily.</text>
</comment>
<dbReference type="InterPro" id="IPR018303">
    <property type="entry name" value="ATPase_P-typ_P_site"/>
</dbReference>
<dbReference type="SUPFAM" id="SSF56784">
    <property type="entry name" value="HAD-like"/>
    <property type="match status" value="1"/>
</dbReference>
<dbReference type="CDD" id="cd02076">
    <property type="entry name" value="P-type_ATPase_H"/>
    <property type="match status" value="1"/>
</dbReference>
<dbReference type="InterPro" id="IPR004014">
    <property type="entry name" value="ATPase_P-typ_cation-transptr_N"/>
</dbReference>
<gene>
    <name evidence="12" type="ORF">Q31b_19540</name>
</gene>
<feature type="region of interest" description="Disordered" evidence="9">
    <location>
        <begin position="177"/>
        <end position="212"/>
    </location>
</feature>
<name>A0A5C6E6F5_9BACT</name>
<dbReference type="PANTHER" id="PTHR42861">
    <property type="entry name" value="CALCIUM-TRANSPORTING ATPASE"/>
    <property type="match status" value="1"/>
</dbReference>
<dbReference type="GO" id="GO:0016887">
    <property type="term" value="F:ATP hydrolysis activity"/>
    <property type="evidence" value="ECO:0007669"/>
    <property type="project" value="InterPro"/>
</dbReference>
<evidence type="ECO:0000256" key="6">
    <source>
        <dbReference type="ARBA" id="ARBA00022967"/>
    </source>
</evidence>
<dbReference type="GO" id="GO:0120029">
    <property type="term" value="P:proton export across plasma membrane"/>
    <property type="evidence" value="ECO:0007669"/>
    <property type="project" value="InterPro"/>
</dbReference>
<evidence type="ECO:0000259" key="11">
    <source>
        <dbReference type="SMART" id="SM00831"/>
    </source>
</evidence>
<feature type="transmembrane region" description="Helical" evidence="10">
    <location>
        <begin position="72"/>
        <end position="94"/>
    </location>
</feature>
<dbReference type="SUPFAM" id="SSF81660">
    <property type="entry name" value="Metal cation-transporting ATPase, ATP-binding domain N"/>
    <property type="match status" value="1"/>
</dbReference>
<dbReference type="InterPro" id="IPR008250">
    <property type="entry name" value="ATPase_P-typ_transduc_dom_A_sf"/>
</dbReference>
<dbReference type="Pfam" id="PF00122">
    <property type="entry name" value="E1-E2_ATPase"/>
    <property type="match status" value="2"/>
</dbReference>
<feature type="transmembrane region" description="Helical" evidence="10">
    <location>
        <begin position="281"/>
        <end position="299"/>
    </location>
</feature>
<evidence type="ECO:0000256" key="9">
    <source>
        <dbReference type="SAM" id="MobiDB-lite"/>
    </source>
</evidence>
<keyword evidence="13" id="KW-1185">Reference proteome</keyword>
<protein>
    <submittedName>
        <fullName evidence="12">Calcium-transporting ATPase 1</fullName>
    </submittedName>
</protein>
<dbReference type="InterPro" id="IPR044492">
    <property type="entry name" value="P_typ_ATPase_HD_dom"/>
</dbReference>
<evidence type="ECO:0000256" key="2">
    <source>
        <dbReference type="ARBA" id="ARBA00008804"/>
    </source>
</evidence>
<reference evidence="12 13" key="1">
    <citation type="submission" date="2019-02" db="EMBL/GenBank/DDBJ databases">
        <title>Deep-cultivation of Planctomycetes and their phenomic and genomic characterization uncovers novel biology.</title>
        <authorList>
            <person name="Wiegand S."/>
            <person name="Jogler M."/>
            <person name="Boedeker C."/>
            <person name="Pinto D."/>
            <person name="Vollmers J."/>
            <person name="Rivas-Marin E."/>
            <person name="Kohn T."/>
            <person name="Peeters S.H."/>
            <person name="Heuer A."/>
            <person name="Rast P."/>
            <person name="Oberbeckmann S."/>
            <person name="Bunk B."/>
            <person name="Jeske O."/>
            <person name="Meyerdierks A."/>
            <person name="Storesund J.E."/>
            <person name="Kallscheuer N."/>
            <person name="Luecker S."/>
            <person name="Lage O.M."/>
            <person name="Pohl T."/>
            <person name="Merkel B.J."/>
            <person name="Hornburger P."/>
            <person name="Mueller R.-W."/>
            <person name="Bruemmer F."/>
            <person name="Labrenz M."/>
            <person name="Spormann A.M."/>
            <person name="Op Den Camp H."/>
            <person name="Overmann J."/>
            <person name="Amann R."/>
            <person name="Jetten M.S.M."/>
            <person name="Mascher T."/>
            <person name="Medema M.H."/>
            <person name="Devos D.P."/>
            <person name="Kaster A.-K."/>
            <person name="Ovreas L."/>
            <person name="Rohde M."/>
            <person name="Galperin M.Y."/>
            <person name="Jogler C."/>
        </authorList>
    </citation>
    <scope>NUCLEOTIDE SEQUENCE [LARGE SCALE GENOMIC DNA]</scope>
    <source>
        <strain evidence="12 13">Q31b</strain>
    </source>
</reference>
<dbReference type="GO" id="GO:0008553">
    <property type="term" value="F:P-type proton-exporting transporter activity"/>
    <property type="evidence" value="ECO:0007669"/>
    <property type="project" value="InterPro"/>
</dbReference>
<dbReference type="Pfam" id="PF00702">
    <property type="entry name" value="Hydrolase"/>
    <property type="match status" value="1"/>
</dbReference>
<dbReference type="Gene3D" id="3.40.1110.10">
    <property type="entry name" value="Calcium-transporting ATPase, cytoplasmic domain N"/>
    <property type="match status" value="1"/>
</dbReference>
<dbReference type="PROSITE" id="PS00154">
    <property type="entry name" value="ATPASE_E1_E2"/>
    <property type="match status" value="1"/>
</dbReference>
<keyword evidence="7 10" id="KW-1133">Transmembrane helix</keyword>
<dbReference type="InterPro" id="IPR001757">
    <property type="entry name" value="P_typ_ATPase"/>
</dbReference>
<dbReference type="SMART" id="SM00831">
    <property type="entry name" value="Cation_ATPase_N"/>
    <property type="match status" value="1"/>
</dbReference>
<dbReference type="InterPro" id="IPR059000">
    <property type="entry name" value="ATPase_P-type_domA"/>
</dbReference>
<feature type="transmembrane region" description="Helical" evidence="10">
    <location>
        <begin position="708"/>
        <end position="728"/>
    </location>
</feature>
<dbReference type="RefSeq" id="WP_146599370.1">
    <property type="nucleotide sequence ID" value="NZ_SJPY01000002.1"/>
</dbReference>
<dbReference type="GO" id="GO:0016020">
    <property type="term" value="C:membrane"/>
    <property type="evidence" value="ECO:0007669"/>
    <property type="project" value="UniProtKB-SubCell"/>
</dbReference>
<sequence>MLKRDDVADESHVDAQSPAHLDRELNELSLPDLQSELKCTLEGMTQEDAGRRSIEFGFNEIPEKGQRPLLKFLSYFWGPIPWMIEVAALLSALVQHWEDFAIILVLLVGNAVVGFWEEFQAGNAIAALKSRLALNARVRRDGKWTSIPARELVPGDVVRMRLGDIVPADAKLLDSAKRRGRGNESQAEGLVTSSATKADDVQSETGDSVEVDQSALTGESLPVTRKAGETVFSGSIIKQGEIDALIFGTGGNTYFGKTAKLVETAQTTSHFQKAVLKIGDFLIVVAVALVSLILLVALFRGDPITETLQFALVLTVAAIPVAMPTVLSVTMAVGARVLARGQAIVSRLASIEELAGMDVLCSDKTGTLTQNKLALGEPFIMNGITKDELLLAAALASRAENKDPIDEAVLAGCDGVRTSDYEVVHFQPFDPVHKRTEATVHDSRGGEFKTSKGAPQVIMDLVDSTQNVADEETSSASKDSLPHPLHDRVQTAIDDFAKRGFRSLGVAQWDAHNGWRFLGVLPLSDPPREDSASTIATAHQMGCAVKMVTGDQLAIAREVATQLDMGFNLVDAQAFQDTSYQDASQVDALIERADGFAQVYPEHKFHIVDVLQKHGHIVGMTGDGVNDAPALKKADCGIAVSGATDAARAAADIVLLSPGLSVVIDAIKESRKIFQRMTSYAIYRIAETIRVLLFMTLSILVFNFYPVTAVMIVLLALLNDGAILSIAYDRVQYANMPERWDMRLVLGVASVLGLAGVAASFGLFYLAEQVYQLDRDTIQSLMYLKLSVAGHLTIFATRTRGPFWSIRPARILFLAVLGTQVIATLLAVYGILMAPIGWKLAGLIWCYALAWFLVNDRLKVIAYRIFDPSNDVLTQQKKEDSDE</sequence>
<dbReference type="SFLD" id="SFLDS00003">
    <property type="entry name" value="Haloacid_Dehalogenase"/>
    <property type="match status" value="1"/>
</dbReference>
<dbReference type="AlphaFoldDB" id="A0A5C6E6F5"/>
<keyword evidence="5" id="KW-0067">ATP-binding</keyword>
<dbReference type="NCBIfam" id="TIGR01647">
    <property type="entry name" value="ATPase-IIIA_H"/>
    <property type="match status" value="1"/>
</dbReference>
<dbReference type="GO" id="GO:0005524">
    <property type="term" value="F:ATP binding"/>
    <property type="evidence" value="ECO:0007669"/>
    <property type="project" value="UniProtKB-KW"/>
</dbReference>
<dbReference type="SUPFAM" id="SSF81653">
    <property type="entry name" value="Calcium ATPase, transduction domain A"/>
    <property type="match status" value="1"/>
</dbReference>
<dbReference type="NCBIfam" id="TIGR01494">
    <property type="entry name" value="ATPase_P-type"/>
    <property type="match status" value="2"/>
</dbReference>
<keyword evidence="6" id="KW-1278">Translocase</keyword>
<dbReference type="InterPro" id="IPR023214">
    <property type="entry name" value="HAD_sf"/>
</dbReference>
<feature type="transmembrane region" description="Helical" evidence="10">
    <location>
        <begin position="778"/>
        <end position="797"/>
    </location>
</feature>
<evidence type="ECO:0000256" key="5">
    <source>
        <dbReference type="ARBA" id="ARBA00022840"/>
    </source>
</evidence>
<organism evidence="12 13">
    <name type="scientific">Novipirellula aureliae</name>
    <dbReference type="NCBI Taxonomy" id="2527966"/>
    <lineage>
        <taxon>Bacteria</taxon>
        <taxon>Pseudomonadati</taxon>
        <taxon>Planctomycetota</taxon>
        <taxon>Planctomycetia</taxon>
        <taxon>Pirellulales</taxon>
        <taxon>Pirellulaceae</taxon>
        <taxon>Novipirellula</taxon>
    </lineage>
</organism>
<comment type="subcellular location">
    <subcellularLocation>
        <location evidence="1">Membrane</location>
        <topology evidence="1">Multi-pass membrane protein</topology>
    </subcellularLocation>
</comment>
<feature type="transmembrane region" description="Helical" evidence="10">
    <location>
        <begin position="740"/>
        <end position="766"/>
    </location>
</feature>
<evidence type="ECO:0000256" key="4">
    <source>
        <dbReference type="ARBA" id="ARBA00022741"/>
    </source>
</evidence>
<dbReference type="FunFam" id="3.40.1110.10:FF:000005">
    <property type="entry name" value="Plasma membrane ATPase"/>
    <property type="match status" value="1"/>
</dbReference>
<dbReference type="OrthoDB" id="211392at2"/>
<dbReference type="Gene3D" id="2.70.150.10">
    <property type="entry name" value="Calcium-transporting ATPase, cytoplasmic transduction domain A"/>
    <property type="match status" value="1"/>
</dbReference>
<feature type="compositionally biased region" description="Polar residues" evidence="9">
    <location>
        <begin position="183"/>
        <end position="196"/>
    </location>
</feature>
<dbReference type="Gene3D" id="3.40.50.1000">
    <property type="entry name" value="HAD superfamily/HAD-like"/>
    <property type="match status" value="1"/>
</dbReference>